<evidence type="ECO:0000256" key="8">
    <source>
        <dbReference type="ARBA" id="ARBA00023054"/>
    </source>
</evidence>
<evidence type="ECO:0000259" key="13">
    <source>
        <dbReference type="PROSITE" id="PS50081"/>
    </source>
</evidence>
<keyword evidence="5" id="KW-0479">Metal-binding</keyword>
<proteinExistence type="predicted"/>
<reference evidence="14 15" key="1">
    <citation type="submission" date="2019-09" db="EMBL/GenBank/DDBJ databases">
        <title>Bird 10,000 Genomes (B10K) Project - Family phase.</title>
        <authorList>
            <person name="Zhang G."/>
        </authorList>
    </citation>
    <scope>NUCLEOTIDE SEQUENCE [LARGE SCALE GENOMIC DNA]</scope>
    <source>
        <strain evidence="14">B10K-DU-001-60</strain>
        <tissue evidence="14">Muscle</tissue>
    </source>
</reference>
<dbReference type="InterPro" id="IPR036770">
    <property type="entry name" value="Ankyrin_rpt-contain_sf"/>
</dbReference>
<dbReference type="SUPFAM" id="SSF48403">
    <property type="entry name" value="Ankyrin repeat"/>
    <property type="match status" value="1"/>
</dbReference>
<feature type="non-terminal residue" evidence="14">
    <location>
        <position position="1694"/>
    </location>
</feature>
<dbReference type="GO" id="GO:0035023">
    <property type="term" value="P:regulation of Rho protein signal transduction"/>
    <property type="evidence" value="ECO:0007669"/>
    <property type="project" value="TreeGrafter"/>
</dbReference>
<dbReference type="InterPro" id="IPR000219">
    <property type="entry name" value="DH_dom"/>
</dbReference>
<organism evidence="14 15">
    <name type="scientific">Psophia crepitans</name>
    <name type="common">common trumpeter</name>
    <dbReference type="NCBI Taxonomy" id="54359"/>
    <lineage>
        <taxon>Eukaryota</taxon>
        <taxon>Metazoa</taxon>
        <taxon>Chordata</taxon>
        <taxon>Craniata</taxon>
        <taxon>Vertebrata</taxon>
        <taxon>Euteleostomi</taxon>
        <taxon>Archelosauria</taxon>
        <taxon>Archosauria</taxon>
        <taxon>Dinosauria</taxon>
        <taxon>Saurischia</taxon>
        <taxon>Theropoda</taxon>
        <taxon>Coelurosauria</taxon>
        <taxon>Aves</taxon>
        <taxon>Neognathae</taxon>
        <taxon>Neoaves</taxon>
        <taxon>Gruiformes</taxon>
        <taxon>Psophiidae</taxon>
        <taxon>Psophia</taxon>
    </lineage>
</organism>
<keyword evidence="6" id="KW-0863">Zinc-finger</keyword>
<evidence type="ECO:0000256" key="3">
    <source>
        <dbReference type="ARBA" id="ARBA00022553"/>
    </source>
</evidence>
<evidence type="ECO:0000256" key="5">
    <source>
        <dbReference type="ARBA" id="ARBA00022723"/>
    </source>
</evidence>
<evidence type="ECO:0000256" key="9">
    <source>
        <dbReference type="SAM" id="Coils"/>
    </source>
</evidence>
<dbReference type="InterPro" id="IPR035899">
    <property type="entry name" value="DBL_dom_sf"/>
</dbReference>
<feature type="coiled-coil region" evidence="9">
    <location>
        <begin position="1484"/>
        <end position="1511"/>
    </location>
</feature>
<dbReference type="GO" id="GO:0005737">
    <property type="term" value="C:cytoplasm"/>
    <property type="evidence" value="ECO:0007669"/>
    <property type="project" value="UniProtKB-SubCell"/>
</dbReference>
<dbReference type="SUPFAM" id="SSF57889">
    <property type="entry name" value="Cysteine-rich domain"/>
    <property type="match status" value="1"/>
</dbReference>
<dbReference type="SMART" id="SM00325">
    <property type="entry name" value="RhoGEF"/>
    <property type="match status" value="1"/>
</dbReference>
<dbReference type="Pfam" id="PF17838">
    <property type="entry name" value="PH_16"/>
    <property type="match status" value="1"/>
</dbReference>
<dbReference type="SMART" id="SM00233">
    <property type="entry name" value="PH"/>
    <property type="match status" value="1"/>
</dbReference>
<dbReference type="PROSITE" id="PS00479">
    <property type="entry name" value="ZF_DAG_PE_1"/>
    <property type="match status" value="1"/>
</dbReference>
<dbReference type="GO" id="GO:0000902">
    <property type="term" value="P:cell morphogenesis"/>
    <property type="evidence" value="ECO:0007669"/>
    <property type="project" value="TreeGrafter"/>
</dbReference>
<keyword evidence="15" id="KW-1185">Reference proteome</keyword>
<evidence type="ECO:0000256" key="4">
    <source>
        <dbReference type="ARBA" id="ARBA00022658"/>
    </source>
</evidence>
<dbReference type="SMART" id="SM00109">
    <property type="entry name" value="C1"/>
    <property type="match status" value="1"/>
</dbReference>
<evidence type="ECO:0000256" key="10">
    <source>
        <dbReference type="SAM" id="MobiDB-lite"/>
    </source>
</evidence>
<gene>
    <name evidence="14" type="primary">Arhgef28</name>
    <name evidence="14" type="ORF">PSOCRE_R13000</name>
</gene>
<dbReference type="CDD" id="cd20876">
    <property type="entry name" value="C1_p190RhoGEF"/>
    <property type="match status" value="1"/>
</dbReference>
<dbReference type="Gene3D" id="1.20.900.10">
    <property type="entry name" value="Dbl homology (DH) domain"/>
    <property type="match status" value="1"/>
</dbReference>
<keyword evidence="4" id="KW-0344">Guanine-nucleotide releasing factor</keyword>
<evidence type="ECO:0000313" key="15">
    <source>
        <dbReference type="Proteomes" id="UP000587472"/>
    </source>
</evidence>
<evidence type="ECO:0000313" key="14">
    <source>
        <dbReference type="EMBL" id="NXJ02741.1"/>
    </source>
</evidence>
<protein>
    <submittedName>
        <fullName evidence="14">ARG28 factor</fullName>
    </submittedName>
</protein>
<dbReference type="InterPro" id="IPR002219">
    <property type="entry name" value="PKC_DAG/PE"/>
</dbReference>
<sequence length="1694" mass="190900">GQVTINAKFLKDVYLPEDAEFYFVYDGSLKRHVMFAERVSGNTLRSTVPGHGCQEAVSVSVLMYTRGYSPVVLGSCPVTYRENLSCKLSRFLVSHAECVTAASHTMLLDKFGLGIKDLQSLDNDLVMAVAHEELPLTWNILGSCSEEPKHKETLLHLVMKLGLIKLSQFLAAQPGGSSALALPNEDGATPLDLALQNGHSKLVEVFTNFQGSHSLDISRAEISEGACVQFVHSSGALTLTFSHTAQHLLESDIKLFRKYFWDRPLLYQSINSNQVETVEGPKMPCSTSSSVEGPVNLTADELSQDIMKPYQGSVVPAKEDEDHVLLGREQRHSTLDILRKLKAPPTFFAATRLSATLSGSDEVYANCMVVDQAGDLKTNFVHGDSVSSDTCNSIPIAKSSSSLSLEETDQDMYVPNEGNQSPMKNGENASLRLTVSSSETYGADSYVPFKTHGFIKDQGQLYADMKKKSSSLDDLEVDSGSGGVLDRSRVHYPPLSSSEAMACSRDGLDLPTSLQPKECTVSGIRSRSYSCSSPKGLVRPPIPQDFAAGDLNEDGVLMNSGRSLLQALSLSKPVSLLHPCKRAYSLPEQSREKRIQEEEWNKYIVPSKNESEKCKVSRTFSFLMNRMTSTRNKCKTKNRDTKDKEKLNRHNFTNGTFSGVMPCMACEKALLGKESLQCSHCNVIVHKNCKDCAPVCTKRSQERYHNKNKPQAGVTNSLPGDISRTVLSSVHPSSSVPIGLSAGRREVLQQSHFLSKSVPSAGFERRAAPFSEQESESSTWRSKSRSEETLQALGTFSSMDPFMMEDDVDLSQWTDLRTDAQEFEADSWSLAVDPAFCSKQEKDTIKRQDVIFELMQTEVHHVHTLFIMSEIFRKGMKEELQLDHSTVDRIFPCLDELLELHSQFFCRMKERRQASCEARSERNFVISRIGDILVQQFSEENATKMKKIYGEFCSHHKEAVNLFKELQQNKKFQNFIKLRNSNLLARRRGIPECILLVTQRITKYPVLVERILQYSKEGTEEHKDLCKALCLIKDMIAAVDLKVNEYEKKQKLLEILSRTENKTYTKLKNGHIFRKQDLMRKERILLHEGLVYWKTATGRLKDTLALLLTDMLLFLQEKDQKYIFAAVDQKPSVISLQRLIVREVANEERGMFLISASSTGPEMYEVHTNTKEERNNWMRQIQDAVESCPEEQEEGKMSESDEDRRIAEAKASRIQKCQESLSNQDQQICSYLEEKLQICAELGNMHGFEDVHVEPHLLIKPDFVETPQAASLLAAALREVESLHVAVTTSQMCKTDRSPEESTEELSVKNRFSANEIFESVPGDAEIKEVEESSKVNLSVETEMAGASLEYKEGSMIFPGSTGTEIVQAIQNLTRLLYSIQAALAIQDSHRELHRLLLQENEKTGRGHGSRLNLLLEQEKYRNLEKQRVELANIHKLKQQFQQEQQRWLRECDQRQREQEARESRLGQRERECGCQEELLERSRQGLALQLQEYQQSLERLQEGQKMVERERDSVKMQKKLLWHWKHGQKSSLLSSTGSYKIMGPNESNSLHRENTFYLNEAVVCVSLSSLNRSESSLVFEDDVYGLNISNSAIARTNESQMDLKTDTSCQPTLTSALWKSAGPYQQMSFSCKSNKDAFNNDLNASQAHGPQTGIPNLGSIQPPQLGALLLNHQPESVQDAESEGRAEEKIVYL</sequence>
<keyword evidence="7" id="KW-0862">Zinc</keyword>
<dbReference type="GO" id="GO:0008270">
    <property type="term" value="F:zinc ion binding"/>
    <property type="evidence" value="ECO:0007669"/>
    <property type="project" value="UniProtKB-KW"/>
</dbReference>
<dbReference type="GO" id="GO:0005085">
    <property type="term" value="F:guanyl-nucleotide exchange factor activity"/>
    <property type="evidence" value="ECO:0007669"/>
    <property type="project" value="UniProtKB-KW"/>
</dbReference>
<dbReference type="Gene3D" id="2.30.29.30">
    <property type="entry name" value="Pleckstrin-homology domain (PH domain)/Phosphotyrosine-binding domain (PTB)"/>
    <property type="match status" value="1"/>
</dbReference>
<feature type="coiled-coil region" evidence="9">
    <location>
        <begin position="1424"/>
        <end position="1458"/>
    </location>
</feature>
<feature type="domain" description="DH" evidence="12">
    <location>
        <begin position="846"/>
        <end position="1042"/>
    </location>
</feature>
<evidence type="ECO:0000259" key="11">
    <source>
        <dbReference type="PROSITE" id="PS50003"/>
    </source>
</evidence>
<feature type="region of interest" description="Disordered" evidence="10">
    <location>
        <begin position="1675"/>
        <end position="1694"/>
    </location>
</feature>
<dbReference type="InterPro" id="IPR051632">
    <property type="entry name" value="Rho_GEF"/>
</dbReference>
<feature type="non-terminal residue" evidence="14">
    <location>
        <position position="1"/>
    </location>
</feature>
<dbReference type="EMBL" id="VWZZ01008339">
    <property type="protein sequence ID" value="NXJ02741.1"/>
    <property type="molecule type" value="Genomic_DNA"/>
</dbReference>
<comment type="subcellular location">
    <subcellularLocation>
        <location evidence="1">Cytoplasm</location>
    </subcellularLocation>
</comment>
<dbReference type="FunFam" id="2.30.29.30:FF:000021">
    <property type="entry name" value="Rho guanine nucleotide exchange factor 2"/>
    <property type="match status" value="1"/>
</dbReference>
<dbReference type="PROSITE" id="PS50010">
    <property type="entry name" value="DH_2"/>
    <property type="match status" value="1"/>
</dbReference>
<dbReference type="Pfam" id="PF00621">
    <property type="entry name" value="RhoGEF"/>
    <property type="match status" value="1"/>
</dbReference>
<dbReference type="Gene3D" id="1.25.40.20">
    <property type="entry name" value="Ankyrin repeat-containing domain"/>
    <property type="match status" value="1"/>
</dbReference>
<evidence type="ECO:0000256" key="1">
    <source>
        <dbReference type="ARBA" id="ARBA00004496"/>
    </source>
</evidence>
<evidence type="ECO:0000256" key="7">
    <source>
        <dbReference type="ARBA" id="ARBA00022833"/>
    </source>
</evidence>
<keyword evidence="3" id="KW-0597">Phosphoprotein</keyword>
<keyword evidence="2" id="KW-0963">Cytoplasm</keyword>
<accession>A0A7K9Y2I6</accession>
<evidence type="ECO:0000259" key="12">
    <source>
        <dbReference type="PROSITE" id="PS50010"/>
    </source>
</evidence>
<dbReference type="InterPro" id="IPR046349">
    <property type="entry name" value="C1-like_sf"/>
</dbReference>
<dbReference type="PROSITE" id="PS50003">
    <property type="entry name" value="PH_DOMAIN"/>
    <property type="match status" value="1"/>
</dbReference>
<dbReference type="CDD" id="cd00160">
    <property type="entry name" value="RhoGEF"/>
    <property type="match status" value="1"/>
</dbReference>
<dbReference type="Gene3D" id="3.30.60.20">
    <property type="match status" value="1"/>
</dbReference>
<feature type="domain" description="PH" evidence="11">
    <location>
        <begin position="1084"/>
        <end position="1186"/>
    </location>
</feature>
<dbReference type="InterPro" id="IPR011993">
    <property type="entry name" value="PH-like_dom_sf"/>
</dbReference>
<evidence type="ECO:0000256" key="6">
    <source>
        <dbReference type="ARBA" id="ARBA00022771"/>
    </source>
</evidence>
<dbReference type="SUPFAM" id="SSF48065">
    <property type="entry name" value="DBL homology domain (DH-domain)"/>
    <property type="match status" value="1"/>
</dbReference>
<feature type="region of interest" description="Disordered" evidence="10">
    <location>
        <begin position="764"/>
        <end position="784"/>
    </location>
</feature>
<dbReference type="FunFam" id="1.20.900.10:FF:000004">
    <property type="entry name" value="Rho guanine nucleotide exchange factor 2"/>
    <property type="match status" value="1"/>
</dbReference>
<feature type="compositionally biased region" description="Basic and acidic residues" evidence="10">
    <location>
        <begin position="1683"/>
        <end position="1694"/>
    </location>
</feature>
<comment type="caution">
    <text evidence="14">The sequence shown here is derived from an EMBL/GenBank/DDBJ whole genome shotgun (WGS) entry which is preliminary data.</text>
</comment>
<dbReference type="PROSITE" id="PS50081">
    <property type="entry name" value="ZF_DAG_PE_2"/>
    <property type="match status" value="1"/>
</dbReference>
<dbReference type="InterPro" id="IPR041020">
    <property type="entry name" value="PH_16"/>
</dbReference>
<dbReference type="SUPFAM" id="SSF50729">
    <property type="entry name" value="PH domain-like"/>
    <property type="match status" value="1"/>
</dbReference>
<dbReference type="PANTHER" id="PTHR13944:SF22">
    <property type="entry name" value="RHO GUANINE NUCLEOTIDE EXCHANGE FACTOR 28"/>
    <property type="match status" value="1"/>
</dbReference>
<dbReference type="PANTHER" id="PTHR13944">
    <property type="entry name" value="AGAP007712-PA"/>
    <property type="match status" value="1"/>
</dbReference>
<name>A0A7K9Y2I6_9GRUI</name>
<dbReference type="InterPro" id="IPR001849">
    <property type="entry name" value="PH_domain"/>
</dbReference>
<dbReference type="Proteomes" id="UP000587472">
    <property type="component" value="Unassembled WGS sequence"/>
</dbReference>
<evidence type="ECO:0000256" key="2">
    <source>
        <dbReference type="ARBA" id="ARBA00022490"/>
    </source>
</evidence>
<keyword evidence="8 9" id="KW-0175">Coiled coil</keyword>
<feature type="domain" description="Phorbol-ester/DAG-type" evidence="13">
    <location>
        <begin position="649"/>
        <end position="696"/>
    </location>
</feature>